<dbReference type="STRING" id="1166073.SAMN05192530_10780"/>
<evidence type="ECO:0000256" key="3">
    <source>
        <dbReference type="ARBA" id="ARBA00022989"/>
    </source>
</evidence>
<dbReference type="RefSeq" id="WP_090675043.1">
    <property type="nucleotide sequence ID" value="NZ_FNIT01000007.1"/>
</dbReference>
<dbReference type="AlphaFoldDB" id="A0A1H0K3C3"/>
<evidence type="ECO:0000256" key="2">
    <source>
        <dbReference type="ARBA" id="ARBA00022692"/>
    </source>
</evidence>
<feature type="transmembrane region" description="Helical" evidence="5">
    <location>
        <begin position="163"/>
        <end position="184"/>
    </location>
</feature>
<keyword evidence="8" id="KW-1185">Reference proteome</keyword>
<evidence type="ECO:0000256" key="1">
    <source>
        <dbReference type="ARBA" id="ARBA00004141"/>
    </source>
</evidence>
<evidence type="ECO:0000256" key="4">
    <source>
        <dbReference type="ARBA" id="ARBA00023136"/>
    </source>
</evidence>
<dbReference type="GO" id="GO:0016020">
    <property type="term" value="C:membrane"/>
    <property type="evidence" value="ECO:0007669"/>
    <property type="project" value="UniProtKB-SubCell"/>
</dbReference>
<sequence length="190" mass="19591">MLLLVLGLVLFVGAHSLRIAGEAPRAALLARLGEGPYKGLYSAVSLAGLILIGQGYGDALAASGMVWIPPTGLRHLTLLLVPIGFVLVVSAYAPAGRIKRAARHPMVLGIGIWALGHLLANGETANVVLFGAFLLWAAADYAASLRRAPQPVAGPVSTKGDAIAMVVGLGLALAFLLGLHQWLIGVSPLQ</sequence>
<dbReference type="Pfam" id="PF07298">
    <property type="entry name" value="NnrU"/>
    <property type="match status" value="1"/>
</dbReference>
<evidence type="ECO:0000259" key="6">
    <source>
        <dbReference type="Pfam" id="PF07298"/>
    </source>
</evidence>
<name>A0A1H0K3C3_9HYPH</name>
<feature type="domain" description="NnrU" evidence="6">
    <location>
        <begin position="3"/>
        <end position="188"/>
    </location>
</feature>
<comment type="subcellular location">
    <subcellularLocation>
        <location evidence="1">Membrane</location>
        <topology evidence="1">Multi-pass membrane protein</topology>
    </subcellularLocation>
</comment>
<reference evidence="7 8" key="1">
    <citation type="submission" date="2016-10" db="EMBL/GenBank/DDBJ databases">
        <authorList>
            <person name="de Groot N.N."/>
        </authorList>
    </citation>
    <scope>NUCLEOTIDE SEQUENCE [LARGE SCALE GENOMIC DNA]</scope>
    <source>
        <strain evidence="8">L7-484,KACC 16230,DSM 25025</strain>
    </source>
</reference>
<keyword evidence="2 5" id="KW-0812">Transmembrane</keyword>
<keyword evidence="3 5" id="KW-1133">Transmembrane helix</keyword>
<dbReference type="OrthoDB" id="5293641at2"/>
<evidence type="ECO:0000313" key="7">
    <source>
        <dbReference type="EMBL" id="SDO50588.1"/>
    </source>
</evidence>
<keyword evidence="4 5" id="KW-0472">Membrane</keyword>
<protein>
    <submittedName>
        <fullName evidence="7">Uncharacterized membrane protein</fullName>
    </submittedName>
</protein>
<dbReference type="EMBL" id="FNIT01000007">
    <property type="protein sequence ID" value="SDO50588.1"/>
    <property type="molecule type" value="Genomic_DNA"/>
</dbReference>
<feature type="transmembrane region" description="Helical" evidence="5">
    <location>
        <begin position="40"/>
        <end position="68"/>
    </location>
</feature>
<organism evidence="7 8">
    <name type="scientific">Aureimonas jatrophae</name>
    <dbReference type="NCBI Taxonomy" id="1166073"/>
    <lineage>
        <taxon>Bacteria</taxon>
        <taxon>Pseudomonadati</taxon>
        <taxon>Pseudomonadota</taxon>
        <taxon>Alphaproteobacteria</taxon>
        <taxon>Hyphomicrobiales</taxon>
        <taxon>Aurantimonadaceae</taxon>
        <taxon>Aureimonas</taxon>
    </lineage>
</organism>
<evidence type="ECO:0000256" key="5">
    <source>
        <dbReference type="SAM" id="Phobius"/>
    </source>
</evidence>
<accession>A0A1H0K3C3</accession>
<gene>
    <name evidence="7" type="ORF">SAMN05192530_10780</name>
</gene>
<dbReference type="InterPro" id="IPR009915">
    <property type="entry name" value="NnrU_dom"/>
</dbReference>
<proteinExistence type="predicted"/>
<evidence type="ECO:0000313" key="8">
    <source>
        <dbReference type="Proteomes" id="UP000198793"/>
    </source>
</evidence>
<feature type="transmembrane region" description="Helical" evidence="5">
    <location>
        <begin position="75"/>
        <end position="95"/>
    </location>
</feature>
<dbReference type="Proteomes" id="UP000198793">
    <property type="component" value="Unassembled WGS sequence"/>
</dbReference>